<evidence type="ECO:0000313" key="3">
    <source>
        <dbReference type="EMBL" id="GJG57428.1"/>
    </source>
</evidence>
<organism evidence="3 4">
    <name type="scientific">Prevotella lacticifex</name>
    <dbReference type="NCBI Taxonomy" id="2854755"/>
    <lineage>
        <taxon>Bacteria</taxon>
        <taxon>Pseudomonadati</taxon>
        <taxon>Bacteroidota</taxon>
        <taxon>Bacteroidia</taxon>
        <taxon>Bacteroidales</taxon>
        <taxon>Prevotellaceae</taxon>
        <taxon>Prevotella</taxon>
    </lineage>
</organism>
<protein>
    <recommendedName>
        <fullName evidence="5">Type I restriction modification DNA specificity domain-containing protein</fullName>
    </recommendedName>
</protein>
<reference evidence="3" key="1">
    <citation type="journal article" date="2022" name="Int. J. Syst. Evol. Microbiol.">
        <title>Prevotella lacticifex sp. nov., isolated from the rumen of cows.</title>
        <authorList>
            <person name="Shinkai T."/>
            <person name="Ikeyama N."/>
            <person name="Kumagai M."/>
            <person name="Ohmori H."/>
            <person name="Sakamoto M."/>
            <person name="Ohkuma M."/>
            <person name="Mitsumori M."/>
        </authorList>
    </citation>
    <scope>NUCLEOTIDE SEQUENCE</scope>
    <source>
        <strain evidence="3">R5076</strain>
    </source>
</reference>
<dbReference type="GO" id="GO:0003677">
    <property type="term" value="F:DNA binding"/>
    <property type="evidence" value="ECO:0007669"/>
    <property type="project" value="UniProtKB-KW"/>
</dbReference>
<dbReference type="SUPFAM" id="SSF116734">
    <property type="entry name" value="DNA methylase specificity domain"/>
    <property type="match status" value="1"/>
</dbReference>
<accession>A0A9R1C7G8</accession>
<dbReference type="Gene3D" id="3.90.220.20">
    <property type="entry name" value="DNA methylase specificity domains"/>
    <property type="match status" value="1"/>
</dbReference>
<name>A0A9R1C7G8_9BACT</name>
<evidence type="ECO:0000313" key="4">
    <source>
        <dbReference type="Proteomes" id="UP000825483"/>
    </source>
</evidence>
<evidence type="ECO:0000256" key="2">
    <source>
        <dbReference type="ARBA" id="ARBA00023125"/>
    </source>
</evidence>
<dbReference type="EMBL" id="BPUB01000001">
    <property type="protein sequence ID" value="GJG57428.1"/>
    <property type="molecule type" value="Genomic_DNA"/>
</dbReference>
<evidence type="ECO:0000256" key="1">
    <source>
        <dbReference type="ARBA" id="ARBA00022747"/>
    </source>
</evidence>
<dbReference type="AlphaFoldDB" id="A0A9R1C7G8"/>
<dbReference type="InterPro" id="IPR044946">
    <property type="entry name" value="Restrct_endonuc_typeI_TRD_sf"/>
</dbReference>
<comment type="caution">
    <text evidence="3">The sequence shown here is derived from an EMBL/GenBank/DDBJ whole genome shotgun (WGS) entry which is preliminary data.</text>
</comment>
<gene>
    <name evidence="3" type="ORF">PRLR5076_02790</name>
</gene>
<sequence length="68" mass="7773">MPYLSNKILGEFSFILPSLTVQNQLINSVGRYNDLVRQLEFALSEEQIAAKAYRNALLKKLLTTEDKN</sequence>
<keyword evidence="4" id="KW-1185">Reference proteome</keyword>
<evidence type="ECO:0008006" key="5">
    <source>
        <dbReference type="Google" id="ProtNLM"/>
    </source>
</evidence>
<keyword evidence="2" id="KW-0238">DNA-binding</keyword>
<dbReference type="GO" id="GO:0009307">
    <property type="term" value="P:DNA restriction-modification system"/>
    <property type="evidence" value="ECO:0007669"/>
    <property type="project" value="UniProtKB-KW"/>
</dbReference>
<proteinExistence type="predicted"/>
<keyword evidence="1" id="KW-0680">Restriction system</keyword>
<dbReference type="Proteomes" id="UP000825483">
    <property type="component" value="Unassembled WGS sequence"/>
</dbReference>